<dbReference type="EMBL" id="MU790832">
    <property type="protein sequence ID" value="KAJ3992685.1"/>
    <property type="molecule type" value="Genomic_DNA"/>
</dbReference>
<feature type="compositionally biased region" description="Basic and acidic residues" evidence="1">
    <location>
        <begin position="298"/>
        <end position="307"/>
    </location>
</feature>
<dbReference type="CDD" id="cd02440">
    <property type="entry name" value="AdoMet_MTases"/>
    <property type="match status" value="1"/>
</dbReference>
<feature type="compositionally biased region" description="Polar residues" evidence="1">
    <location>
        <begin position="93"/>
        <end position="102"/>
    </location>
</feature>
<dbReference type="SUPFAM" id="SSF53335">
    <property type="entry name" value="S-adenosyl-L-methionine-dependent methyltransferases"/>
    <property type="match status" value="1"/>
</dbReference>
<feature type="compositionally biased region" description="Polar residues" evidence="1">
    <location>
        <begin position="151"/>
        <end position="163"/>
    </location>
</feature>
<feature type="region of interest" description="Disordered" evidence="1">
    <location>
        <begin position="84"/>
        <end position="115"/>
    </location>
</feature>
<feature type="region of interest" description="Disordered" evidence="1">
    <location>
        <begin position="32"/>
        <end position="57"/>
    </location>
</feature>
<sequence length="623" mass="67993">MDIQRPQFLRSQSDNSSTTTIIASHFRTLDDLEHNHKGSNDVIGPRRPPRNPARALAPIKSGFEPVPVARAQTGTKEEVTPWELEPFPATFSEVPTTASKQTSISSSSGGHSHGPGISFSDFYLLRRKSTGSHKSSSKAKAKVKVPPATSNSHASNGTSNSHTLLHKQRVTSGPGLPRSPSPNNSSSLNLTTNGNTSPRLAHKITSAISPHPKHHYSTSSTADHSHTTTPPSLLPSRSARQSTFTGAAASRQPVPARNVASKSTSNAAATLSSAPLSAPNISNSHSNPNSKSSSKSSFEQHADHQTNDLKFSTADRTILEELKRNISAREAQFAVKGPYTNYGSSKNGYRGGHGGGSLGLGIQLGMGGLGVSGGRKHHPFKKEEVPYPRSYDREVLDLDVWECLFYHQICESLTWHVFEVPPTKVLDIGCGTGSWILDCARAWRKCHFVGLDIVPIQPDLQQVGSADSHRVTWVQGNFLEGLPFPNEEFDFVHIKRISLGVPEDKWDFLFEEISRVMKPGAAFEMIEEDLMFPGSLIRLDDENESITEESNSQSVDSAYFSDSDVRRHSPASSSSSSYLVSGSETRSRPRSHSSETLSPGKRRQPETEQNLRLCYSHQFDGTQ</sequence>
<dbReference type="PANTHER" id="PTHR43591">
    <property type="entry name" value="METHYLTRANSFERASE"/>
    <property type="match status" value="1"/>
</dbReference>
<feature type="compositionally biased region" description="Low complexity" evidence="1">
    <location>
        <begin position="570"/>
        <end position="583"/>
    </location>
</feature>
<feature type="compositionally biased region" description="Low complexity" evidence="1">
    <location>
        <begin position="103"/>
        <end position="115"/>
    </location>
</feature>
<keyword evidence="4" id="KW-1185">Reference proteome</keyword>
<dbReference type="Proteomes" id="UP001163828">
    <property type="component" value="Unassembled WGS sequence"/>
</dbReference>
<proteinExistence type="predicted"/>
<feature type="compositionally biased region" description="Basic residues" evidence="1">
    <location>
        <begin position="130"/>
        <end position="143"/>
    </location>
</feature>
<evidence type="ECO:0000259" key="2">
    <source>
        <dbReference type="Pfam" id="PF13649"/>
    </source>
</evidence>
<feature type="region of interest" description="Disordered" evidence="1">
    <location>
        <begin position="544"/>
        <end position="623"/>
    </location>
</feature>
<organism evidence="3 4">
    <name type="scientific">Lentinula boryana</name>
    <dbReference type="NCBI Taxonomy" id="40481"/>
    <lineage>
        <taxon>Eukaryota</taxon>
        <taxon>Fungi</taxon>
        <taxon>Dikarya</taxon>
        <taxon>Basidiomycota</taxon>
        <taxon>Agaricomycotina</taxon>
        <taxon>Agaricomycetes</taxon>
        <taxon>Agaricomycetidae</taxon>
        <taxon>Agaricales</taxon>
        <taxon>Marasmiineae</taxon>
        <taxon>Omphalotaceae</taxon>
        <taxon>Lentinula</taxon>
    </lineage>
</organism>
<dbReference type="Gene3D" id="3.40.50.150">
    <property type="entry name" value="Vaccinia Virus protein VP39"/>
    <property type="match status" value="1"/>
</dbReference>
<name>A0ABQ8Q2S8_9AGAR</name>
<evidence type="ECO:0000313" key="4">
    <source>
        <dbReference type="Proteomes" id="UP001163828"/>
    </source>
</evidence>
<evidence type="ECO:0000256" key="1">
    <source>
        <dbReference type="SAM" id="MobiDB-lite"/>
    </source>
</evidence>
<feature type="compositionally biased region" description="Low complexity" evidence="1">
    <location>
        <begin position="260"/>
        <end position="297"/>
    </location>
</feature>
<protein>
    <recommendedName>
        <fullName evidence="2">Methyltransferase domain-containing protein</fullName>
    </recommendedName>
</protein>
<comment type="caution">
    <text evidence="3">The sequence shown here is derived from an EMBL/GenBank/DDBJ whole genome shotgun (WGS) entry which is preliminary data.</text>
</comment>
<dbReference type="InterPro" id="IPR029063">
    <property type="entry name" value="SAM-dependent_MTases_sf"/>
</dbReference>
<feature type="region of interest" description="Disordered" evidence="1">
    <location>
        <begin position="130"/>
        <end position="310"/>
    </location>
</feature>
<evidence type="ECO:0000313" key="3">
    <source>
        <dbReference type="EMBL" id="KAJ3992685.1"/>
    </source>
</evidence>
<feature type="domain" description="Methyltransferase" evidence="2">
    <location>
        <begin position="425"/>
        <end position="520"/>
    </location>
</feature>
<dbReference type="PANTHER" id="PTHR43591:SF24">
    <property type="entry name" value="2-METHOXY-6-POLYPRENYL-1,4-BENZOQUINOL METHYLASE, MITOCHONDRIAL"/>
    <property type="match status" value="1"/>
</dbReference>
<gene>
    <name evidence="3" type="ORF">F5050DRAFT_883474</name>
</gene>
<accession>A0ABQ8Q2S8</accession>
<reference evidence="3" key="1">
    <citation type="submission" date="2022-08" db="EMBL/GenBank/DDBJ databases">
        <authorList>
            <consortium name="DOE Joint Genome Institute"/>
            <person name="Min B."/>
            <person name="Riley R."/>
            <person name="Sierra-Patev S."/>
            <person name="Naranjo-Ortiz M."/>
            <person name="Looney B."/>
            <person name="Konkel Z."/>
            <person name="Slot J.C."/>
            <person name="Sakamoto Y."/>
            <person name="Steenwyk J.L."/>
            <person name="Rokas A."/>
            <person name="Carro J."/>
            <person name="Camarero S."/>
            <person name="Ferreira P."/>
            <person name="Molpeceres G."/>
            <person name="Ruiz-Duenas F.J."/>
            <person name="Serrano A."/>
            <person name="Henrissat B."/>
            <person name="Drula E."/>
            <person name="Hughes K.W."/>
            <person name="Mata J.L."/>
            <person name="Ishikawa N.K."/>
            <person name="Vargas-Isla R."/>
            <person name="Ushijima S."/>
            <person name="Smith C.A."/>
            <person name="Ahrendt S."/>
            <person name="Andreopoulos W."/>
            <person name="He G."/>
            <person name="Labutti K."/>
            <person name="Lipzen A."/>
            <person name="Ng V."/>
            <person name="Sandor L."/>
            <person name="Barry K."/>
            <person name="Martinez A.T."/>
            <person name="Xiao Y."/>
            <person name="Gibbons J.G."/>
            <person name="Terashima K."/>
            <person name="Hibbett D.S."/>
            <person name="Grigoriev I.V."/>
        </authorList>
    </citation>
    <scope>NUCLEOTIDE SEQUENCE</scope>
    <source>
        <strain evidence="3">TFB10827</strain>
    </source>
</reference>
<dbReference type="InterPro" id="IPR041698">
    <property type="entry name" value="Methyltransf_25"/>
</dbReference>
<feature type="compositionally biased region" description="Low complexity" evidence="1">
    <location>
        <begin position="172"/>
        <end position="198"/>
    </location>
</feature>
<dbReference type="Pfam" id="PF13649">
    <property type="entry name" value="Methyltransf_25"/>
    <property type="match status" value="1"/>
</dbReference>